<keyword evidence="4" id="KW-0574">Periplasm</keyword>
<evidence type="ECO:0000313" key="8">
    <source>
        <dbReference type="EMBL" id="EGV52431.1"/>
    </source>
</evidence>
<organism evidence="8 9">
    <name type="scientific">endosymbiont of Riftia pachyptila</name>
    <name type="common">vent Ph05</name>
    <dbReference type="NCBI Taxonomy" id="1048808"/>
    <lineage>
        <taxon>Bacteria</taxon>
        <taxon>Pseudomonadati</taxon>
        <taxon>Pseudomonadota</taxon>
        <taxon>Gammaproteobacteria</taxon>
        <taxon>sulfur-oxidizing symbionts</taxon>
    </lineage>
</organism>
<keyword evidence="3" id="KW-0732">Signal</keyword>
<keyword evidence="5" id="KW-0812">Transmembrane</keyword>
<protein>
    <submittedName>
        <fullName evidence="8">Sigma factor RpoE negative regulatory protein RseB</fullName>
    </submittedName>
</protein>
<dbReference type="InterPro" id="IPR033436">
    <property type="entry name" value="MucB/RseB_C"/>
</dbReference>
<keyword evidence="9" id="KW-1185">Reference proteome</keyword>
<evidence type="ECO:0000256" key="4">
    <source>
        <dbReference type="ARBA" id="ARBA00022764"/>
    </source>
</evidence>
<dbReference type="PANTHER" id="PTHR38782">
    <property type="match status" value="1"/>
</dbReference>
<keyword evidence="5" id="KW-1133">Transmembrane helix</keyword>
<dbReference type="InterPro" id="IPR033434">
    <property type="entry name" value="MucB/RseB_N"/>
</dbReference>
<dbReference type="PIRSF" id="PIRSF005427">
    <property type="entry name" value="RseB"/>
    <property type="match status" value="1"/>
</dbReference>
<evidence type="ECO:0000259" key="7">
    <source>
        <dbReference type="Pfam" id="PF17188"/>
    </source>
</evidence>
<dbReference type="CDD" id="cd16327">
    <property type="entry name" value="RseB"/>
    <property type="match status" value="1"/>
</dbReference>
<evidence type="ECO:0000259" key="6">
    <source>
        <dbReference type="Pfam" id="PF03888"/>
    </source>
</evidence>
<sequence length="356" mass="39669">MSVMTWPNDQPLFDRFVVLEWRGMQIGRPAGIAAQIFFGVLLALNLTTGLAATAEKEREAARWLERMMTAVRALNYQGTFIYLHDNQLESIRVVHAVEDGQIREHLISLNGAPREVIRDKRSITCVRPESQQISIDKRPPSNKFLDLLPQDLDKLTPHYAFRTLGTARIAGHQSKVVAIIPRDDYRYGYRFYLDQESALPLKSDLMDEQGQALEQTMFTSLEIGVAEWNIDESNKQRGITIRKSDLPRSEIESDRPQWHFESLPAGFVVTSRSRVPDTANGGVIDHYVLSDGLASLSIFIEAAGEGGALEGASRLGAINAWGGRRADHQITAVGEVPAITLLSVVEAMRYNAAESP</sequence>
<comment type="caution">
    <text evidence="8">The sequence shown here is derived from an EMBL/GenBank/DDBJ whole genome shotgun (WGS) entry which is preliminary data.</text>
</comment>
<dbReference type="AlphaFoldDB" id="G2DAC1"/>
<dbReference type="Pfam" id="PF03888">
    <property type="entry name" value="MucB_RseB"/>
    <property type="match status" value="1"/>
</dbReference>
<evidence type="ECO:0000256" key="1">
    <source>
        <dbReference type="ARBA" id="ARBA00004418"/>
    </source>
</evidence>
<feature type="domain" description="MucB/RseB N-terminal" evidence="6">
    <location>
        <begin position="60"/>
        <end position="229"/>
    </location>
</feature>
<evidence type="ECO:0000256" key="3">
    <source>
        <dbReference type="ARBA" id="ARBA00022729"/>
    </source>
</evidence>
<comment type="subcellular location">
    <subcellularLocation>
        <location evidence="1">Periplasm</location>
    </subcellularLocation>
</comment>
<gene>
    <name evidence="8" type="ORF">Rifp1Sym_ai00280</name>
</gene>
<feature type="transmembrane region" description="Helical" evidence="5">
    <location>
        <begin position="32"/>
        <end position="52"/>
    </location>
</feature>
<dbReference type="Proteomes" id="UP000004491">
    <property type="component" value="Unassembled WGS sequence"/>
</dbReference>
<dbReference type="Pfam" id="PF17188">
    <property type="entry name" value="MucB_RseB_C"/>
    <property type="match status" value="1"/>
</dbReference>
<reference evidence="8" key="1">
    <citation type="journal article" date="2011" name="ISME J.">
        <title>The endosymbionts of the deep-sea tubeworms Riftia pachyptila and Tevnia jerichonana share an identical physiology as revealed by proteogenomic analyses.</title>
        <authorList>
            <person name="Gardebrecht A."/>
            <person name="Markert S."/>
            <person name="Felbeck H."/>
            <person name="Thuermer A."/>
            <person name="Albrecht D."/>
            <person name="Wollherr A."/>
            <person name="Kabisch J."/>
            <person name="Lehmann R."/>
            <person name="Daniel R."/>
            <person name="Liesegang H."/>
            <person name="Hecker M."/>
            <person name="Sievert S.M."/>
            <person name="Schweder T."/>
        </authorList>
    </citation>
    <scope>NUCLEOTIDE SEQUENCE [LARGE SCALE GENOMIC DNA]</scope>
</reference>
<dbReference type="GO" id="GO:0030288">
    <property type="term" value="C:outer membrane-bounded periplasmic space"/>
    <property type="evidence" value="ECO:0007669"/>
    <property type="project" value="TreeGrafter"/>
</dbReference>
<keyword evidence="5" id="KW-0472">Membrane</keyword>
<feature type="domain" description="MucB/RseB C-terminal" evidence="7">
    <location>
        <begin position="254"/>
        <end position="348"/>
    </location>
</feature>
<dbReference type="Gene3D" id="2.50.20.10">
    <property type="entry name" value="Lipoprotein localisation LolA/LolB/LppX"/>
    <property type="match status" value="1"/>
</dbReference>
<proteinExistence type="inferred from homology"/>
<evidence type="ECO:0000256" key="5">
    <source>
        <dbReference type="SAM" id="Phobius"/>
    </source>
</evidence>
<dbReference type="Gene3D" id="3.30.200.100">
    <property type="entry name" value="MucB/RseB, C-terminal domain"/>
    <property type="match status" value="1"/>
</dbReference>
<dbReference type="GO" id="GO:0032885">
    <property type="term" value="P:regulation of polysaccharide biosynthetic process"/>
    <property type="evidence" value="ECO:0007669"/>
    <property type="project" value="TreeGrafter"/>
</dbReference>
<dbReference type="InterPro" id="IPR038484">
    <property type="entry name" value="MucB/RseB_C_sf"/>
</dbReference>
<name>G2DAC1_9GAMM</name>
<evidence type="ECO:0000313" key="9">
    <source>
        <dbReference type="Proteomes" id="UP000004491"/>
    </source>
</evidence>
<accession>G2DAC1</accession>
<dbReference type="PANTHER" id="PTHR38782:SF1">
    <property type="entry name" value="SIGMA-E FACTOR REGULATORY PROTEIN RSEB"/>
    <property type="match status" value="1"/>
</dbReference>
<dbReference type="GO" id="GO:0045152">
    <property type="term" value="F:antisigma factor binding"/>
    <property type="evidence" value="ECO:0007669"/>
    <property type="project" value="TreeGrafter"/>
</dbReference>
<evidence type="ECO:0000256" key="2">
    <source>
        <dbReference type="ARBA" id="ARBA00008150"/>
    </source>
</evidence>
<dbReference type="InterPro" id="IPR005588">
    <property type="entry name" value="MucB_RseB"/>
</dbReference>
<comment type="similarity">
    <text evidence="2">Belongs to the RseB family.</text>
</comment>
<dbReference type="EMBL" id="AFOC01000009">
    <property type="protein sequence ID" value="EGV52431.1"/>
    <property type="molecule type" value="Genomic_DNA"/>
</dbReference>